<gene>
    <name evidence="1" type="ORF">MEUPH1_LOCUS27207</name>
</gene>
<evidence type="ECO:0000313" key="2">
    <source>
        <dbReference type="Proteomes" id="UP001160148"/>
    </source>
</evidence>
<comment type="caution">
    <text evidence="1">The sequence shown here is derived from an EMBL/GenBank/DDBJ whole genome shotgun (WGS) entry which is preliminary data.</text>
</comment>
<protein>
    <submittedName>
        <fullName evidence="1">Uncharacterized protein</fullName>
    </submittedName>
</protein>
<sequence length="139" mass="16009">MTTEYNTHQDLSKVYFDYESILQLIILNVSTSIILFSDEACPYCLLTIFDCPHWESMRLTVNDFIFNRKVTSSDVQDLLCGRTDVPIYINDRIQVASQRATQAFYETVEGILSCKEQDARLDETEARATPNQQNEIPGR</sequence>
<reference evidence="1 2" key="1">
    <citation type="submission" date="2023-01" db="EMBL/GenBank/DDBJ databases">
        <authorList>
            <person name="Whitehead M."/>
        </authorList>
    </citation>
    <scope>NUCLEOTIDE SEQUENCE [LARGE SCALE GENOMIC DNA]</scope>
</reference>
<accession>A0AAV0XZX0</accession>
<evidence type="ECO:0000313" key="1">
    <source>
        <dbReference type="EMBL" id="CAI6373457.1"/>
    </source>
</evidence>
<dbReference type="AlphaFoldDB" id="A0AAV0XZX0"/>
<dbReference type="EMBL" id="CARXXK010001098">
    <property type="protein sequence ID" value="CAI6373457.1"/>
    <property type="molecule type" value="Genomic_DNA"/>
</dbReference>
<keyword evidence="2" id="KW-1185">Reference proteome</keyword>
<dbReference type="Proteomes" id="UP001160148">
    <property type="component" value="Unassembled WGS sequence"/>
</dbReference>
<organism evidence="1 2">
    <name type="scientific">Macrosiphum euphorbiae</name>
    <name type="common">potato aphid</name>
    <dbReference type="NCBI Taxonomy" id="13131"/>
    <lineage>
        <taxon>Eukaryota</taxon>
        <taxon>Metazoa</taxon>
        <taxon>Ecdysozoa</taxon>
        <taxon>Arthropoda</taxon>
        <taxon>Hexapoda</taxon>
        <taxon>Insecta</taxon>
        <taxon>Pterygota</taxon>
        <taxon>Neoptera</taxon>
        <taxon>Paraneoptera</taxon>
        <taxon>Hemiptera</taxon>
        <taxon>Sternorrhyncha</taxon>
        <taxon>Aphidomorpha</taxon>
        <taxon>Aphidoidea</taxon>
        <taxon>Aphididae</taxon>
        <taxon>Macrosiphini</taxon>
        <taxon>Macrosiphum</taxon>
    </lineage>
</organism>
<proteinExistence type="predicted"/>
<name>A0AAV0XZX0_9HEMI</name>